<dbReference type="EMBL" id="HBFP01006346">
    <property type="protein sequence ID" value="CAD8820141.1"/>
    <property type="molecule type" value="Transcribed_RNA"/>
</dbReference>
<dbReference type="AlphaFoldDB" id="A0A7S0ZFE4"/>
<name>A0A7S0ZFE4_9RHOD</name>
<feature type="region of interest" description="Disordered" evidence="7">
    <location>
        <begin position="606"/>
        <end position="630"/>
    </location>
</feature>
<dbReference type="GO" id="GO:0004674">
    <property type="term" value="F:protein serine/threonine kinase activity"/>
    <property type="evidence" value="ECO:0007669"/>
    <property type="project" value="UniProtKB-KW"/>
</dbReference>
<dbReference type="Pfam" id="PF00069">
    <property type="entry name" value="Pkinase"/>
    <property type="match status" value="1"/>
</dbReference>
<dbReference type="GO" id="GO:0005524">
    <property type="term" value="F:ATP binding"/>
    <property type="evidence" value="ECO:0007669"/>
    <property type="project" value="UniProtKB-UniRule"/>
</dbReference>
<feature type="compositionally biased region" description="Basic and acidic residues" evidence="7">
    <location>
        <begin position="610"/>
        <end position="625"/>
    </location>
</feature>
<dbReference type="InterPro" id="IPR000719">
    <property type="entry name" value="Prot_kinase_dom"/>
</dbReference>
<protein>
    <recommendedName>
        <fullName evidence="8">Protein kinase domain-containing protein</fullName>
    </recommendedName>
</protein>
<evidence type="ECO:0000259" key="8">
    <source>
        <dbReference type="PROSITE" id="PS50011"/>
    </source>
</evidence>
<dbReference type="FunFam" id="1.10.510.10:FF:000571">
    <property type="entry name" value="Maternal embryonic leucine zipper kinase"/>
    <property type="match status" value="1"/>
</dbReference>
<sequence>MENDNVIQETVHGEYKLLKLIGKGSFGKVYSAQLLNSDSQLVFAVKVVEKNVLDEFTQELLNNEVEAMSHVSMHPGIVTLCDSFETETTFCFVLEHIQGGTLVDRIIGSGYFSESDAQWVVRPLLKTLKFMKVLEVVHRDIKPENLLVDPHSLNWPVKLSDFGLSSKLHKQELTGIVGTPFFIAPEILSDKPYDCSCDMWSLGIVLYLILCGYPPFFFEDTPTLFREIMKGQVEFPEAEWASVSADAMDLIMRMLDVNPRTRITADEAFAHPWLNMRRSTSKLKNDQLKIFNARRKMRSSVAALHAYNGFKSIASNPWAMPKLAGAEQSHVVAQALSYLFTEDESMAIEGSRSWSAAAQHRKAGEPYSAPPIQTLQHGWGTFEQKAQPNQARVDGTKFKVGFSSLSNIPTSRPVERKEPETVFTPADNEDETDPFIREEDDDLFNSVSNLELSSVSDLAQRLGASEMERTSGFQTRRRSSLMFSDNRKRTSVTALVSEVDAALAASVQTGHLDCGTSGTPDEKFSVDNQYVPLPSSQFSKSIVESSQRNTTVKTPEKPPNVLQPLRKRSGILSGQGDGNTYHALGLNQHERSKIGLDVALSIPAGQSASNRHEVQDLSNAREKTLPKRPVAPSSIKFAKLNLS</sequence>
<dbReference type="CDD" id="cd05117">
    <property type="entry name" value="STKc_CAMK"/>
    <property type="match status" value="1"/>
</dbReference>
<organism evidence="9">
    <name type="scientific">Timspurckia oligopyrenoides</name>
    <dbReference type="NCBI Taxonomy" id="708627"/>
    <lineage>
        <taxon>Eukaryota</taxon>
        <taxon>Rhodophyta</taxon>
        <taxon>Bangiophyceae</taxon>
        <taxon>Porphyridiales</taxon>
        <taxon>Porphyridiaceae</taxon>
        <taxon>Timspurckia</taxon>
    </lineage>
</organism>
<evidence type="ECO:0000256" key="3">
    <source>
        <dbReference type="ARBA" id="ARBA00022741"/>
    </source>
</evidence>
<evidence type="ECO:0000256" key="4">
    <source>
        <dbReference type="ARBA" id="ARBA00022777"/>
    </source>
</evidence>
<keyword evidence="1" id="KW-0723">Serine/threonine-protein kinase</keyword>
<dbReference type="InterPro" id="IPR008271">
    <property type="entry name" value="Ser/Thr_kinase_AS"/>
</dbReference>
<feature type="binding site" evidence="6">
    <location>
        <position position="46"/>
    </location>
    <ligand>
        <name>ATP</name>
        <dbReference type="ChEBI" id="CHEBI:30616"/>
    </ligand>
</feature>
<evidence type="ECO:0000256" key="5">
    <source>
        <dbReference type="ARBA" id="ARBA00022840"/>
    </source>
</evidence>
<feature type="domain" description="Protein kinase" evidence="8">
    <location>
        <begin position="15"/>
        <end position="274"/>
    </location>
</feature>
<proteinExistence type="predicted"/>
<gene>
    <name evidence="9" type="ORF">TOLI1172_LOCUS4530</name>
</gene>
<evidence type="ECO:0000256" key="1">
    <source>
        <dbReference type="ARBA" id="ARBA00022527"/>
    </source>
</evidence>
<dbReference type="PROSITE" id="PS00107">
    <property type="entry name" value="PROTEIN_KINASE_ATP"/>
    <property type="match status" value="1"/>
</dbReference>
<dbReference type="Gene3D" id="1.10.510.10">
    <property type="entry name" value="Transferase(Phosphotransferase) domain 1"/>
    <property type="match status" value="1"/>
</dbReference>
<reference evidence="9" key="1">
    <citation type="submission" date="2021-01" db="EMBL/GenBank/DDBJ databases">
        <authorList>
            <person name="Corre E."/>
            <person name="Pelletier E."/>
            <person name="Niang G."/>
            <person name="Scheremetjew M."/>
            <person name="Finn R."/>
            <person name="Kale V."/>
            <person name="Holt S."/>
            <person name="Cochrane G."/>
            <person name="Meng A."/>
            <person name="Brown T."/>
            <person name="Cohen L."/>
        </authorList>
    </citation>
    <scope>NUCLEOTIDE SEQUENCE</scope>
    <source>
        <strain evidence="9">CCMP3278</strain>
    </source>
</reference>
<feature type="region of interest" description="Disordered" evidence="7">
    <location>
        <begin position="537"/>
        <end position="563"/>
    </location>
</feature>
<dbReference type="PROSITE" id="PS00108">
    <property type="entry name" value="PROTEIN_KINASE_ST"/>
    <property type="match status" value="1"/>
</dbReference>
<evidence type="ECO:0000256" key="6">
    <source>
        <dbReference type="PROSITE-ProRule" id="PRU10141"/>
    </source>
</evidence>
<dbReference type="InterPro" id="IPR017441">
    <property type="entry name" value="Protein_kinase_ATP_BS"/>
</dbReference>
<keyword evidence="2" id="KW-0808">Transferase</keyword>
<feature type="compositionally biased region" description="Polar residues" evidence="7">
    <location>
        <begin position="537"/>
        <end position="553"/>
    </location>
</feature>
<evidence type="ECO:0000313" key="9">
    <source>
        <dbReference type="EMBL" id="CAD8820141.1"/>
    </source>
</evidence>
<evidence type="ECO:0000256" key="7">
    <source>
        <dbReference type="SAM" id="MobiDB-lite"/>
    </source>
</evidence>
<dbReference type="InterPro" id="IPR011009">
    <property type="entry name" value="Kinase-like_dom_sf"/>
</dbReference>
<keyword evidence="5 6" id="KW-0067">ATP-binding</keyword>
<dbReference type="PANTHER" id="PTHR24349">
    <property type="entry name" value="SERINE/THREONINE-PROTEIN KINASE"/>
    <property type="match status" value="1"/>
</dbReference>
<keyword evidence="3 6" id="KW-0547">Nucleotide-binding</keyword>
<dbReference type="PROSITE" id="PS50011">
    <property type="entry name" value="PROTEIN_KINASE_DOM"/>
    <property type="match status" value="1"/>
</dbReference>
<evidence type="ECO:0000256" key="2">
    <source>
        <dbReference type="ARBA" id="ARBA00022679"/>
    </source>
</evidence>
<accession>A0A7S0ZFE4</accession>
<dbReference type="InterPro" id="IPR050205">
    <property type="entry name" value="CDPK_Ser/Thr_kinases"/>
</dbReference>
<keyword evidence="4" id="KW-0418">Kinase</keyword>
<dbReference type="SMART" id="SM00220">
    <property type="entry name" value="S_TKc"/>
    <property type="match status" value="1"/>
</dbReference>
<dbReference type="SUPFAM" id="SSF56112">
    <property type="entry name" value="Protein kinase-like (PK-like)"/>
    <property type="match status" value="1"/>
</dbReference>